<dbReference type="AlphaFoldDB" id="A0A843TRU8"/>
<keyword evidence="1" id="KW-0812">Transmembrane</keyword>
<accession>A0A843TRU8</accession>
<organism evidence="2 3">
    <name type="scientific">Colocasia esculenta</name>
    <name type="common">Wild taro</name>
    <name type="synonym">Arum esculentum</name>
    <dbReference type="NCBI Taxonomy" id="4460"/>
    <lineage>
        <taxon>Eukaryota</taxon>
        <taxon>Viridiplantae</taxon>
        <taxon>Streptophyta</taxon>
        <taxon>Embryophyta</taxon>
        <taxon>Tracheophyta</taxon>
        <taxon>Spermatophyta</taxon>
        <taxon>Magnoliopsida</taxon>
        <taxon>Liliopsida</taxon>
        <taxon>Araceae</taxon>
        <taxon>Aroideae</taxon>
        <taxon>Colocasieae</taxon>
        <taxon>Colocasia</taxon>
    </lineage>
</organism>
<keyword evidence="1" id="KW-0472">Membrane</keyword>
<protein>
    <submittedName>
        <fullName evidence="2">Uncharacterized protein</fullName>
    </submittedName>
</protein>
<keyword evidence="3" id="KW-1185">Reference proteome</keyword>
<evidence type="ECO:0000313" key="3">
    <source>
        <dbReference type="Proteomes" id="UP000652761"/>
    </source>
</evidence>
<comment type="caution">
    <text evidence="2">The sequence shown here is derived from an EMBL/GenBank/DDBJ whole genome shotgun (WGS) entry which is preliminary data.</text>
</comment>
<reference evidence="2" key="1">
    <citation type="submission" date="2017-07" db="EMBL/GenBank/DDBJ databases">
        <title>Taro Niue Genome Assembly and Annotation.</title>
        <authorList>
            <person name="Atibalentja N."/>
            <person name="Keating K."/>
            <person name="Fields C.J."/>
        </authorList>
    </citation>
    <scope>NUCLEOTIDE SEQUENCE</scope>
    <source>
        <strain evidence="2">Niue_2</strain>
        <tissue evidence="2">Leaf</tissue>
    </source>
</reference>
<evidence type="ECO:0000256" key="1">
    <source>
        <dbReference type="SAM" id="Phobius"/>
    </source>
</evidence>
<keyword evidence="1" id="KW-1133">Transmembrane helix</keyword>
<gene>
    <name evidence="2" type="ORF">Taro_007644</name>
</gene>
<name>A0A843TRU8_COLES</name>
<evidence type="ECO:0000313" key="2">
    <source>
        <dbReference type="EMBL" id="MQL75282.1"/>
    </source>
</evidence>
<proteinExistence type="predicted"/>
<feature type="transmembrane region" description="Helical" evidence="1">
    <location>
        <begin position="29"/>
        <end position="62"/>
    </location>
</feature>
<dbReference type="Proteomes" id="UP000652761">
    <property type="component" value="Unassembled WGS sequence"/>
</dbReference>
<sequence length="115" mass="12612">MVCVISELGGPVPIPECLSSRVPQVLCELGTLVLGICLGIVCTIEVSVIFLNTLTLVFELYVRLREKRQRAETRVDTTSSQVDTRDLFQGTVLPVWDSVSTYLKGRSTHSGISVT</sequence>
<dbReference type="EMBL" id="NMUH01000243">
    <property type="protein sequence ID" value="MQL75282.1"/>
    <property type="molecule type" value="Genomic_DNA"/>
</dbReference>